<organism evidence="2">
    <name type="scientific">Candidatus Moduliflexus flocculans</name>
    <dbReference type="NCBI Taxonomy" id="1499966"/>
    <lineage>
        <taxon>Bacteria</taxon>
        <taxon>Candidatus Moduliflexota</taxon>
        <taxon>Candidatus Moduliflexia</taxon>
        <taxon>Candidatus Moduliflexales</taxon>
        <taxon>Candidatus Moduliflexaceae</taxon>
    </lineage>
</organism>
<dbReference type="AlphaFoldDB" id="A0A081BLL5"/>
<evidence type="ECO:0000256" key="1">
    <source>
        <dbReference type="SAM" id="Phobius"/>
    </source>
</evidence>
<keyword evidence="1" id="KW-0812">Transmembrane</keyword>
<evidence type="ECO:0000313" key="2">
    <source>
        <dbReference type="EMBL" id="GAK51281.1"/>
    </source>
</evidence>
<keyword evidence="1" id="KW-1133">Transmembrane helix</keyword>
<evidence type="ECO:0000313" key="3">
    <source>
        <dbReference type="Proteomes" id="UP000030700"/>
    </source>
</evidence>
<gene>
    <name evidence="2" type="ORF">U14_02524</name>
</gene>
<protein>
    <submittedName>
        <fullName evidence="2">Uncharacterized protein</fullName>
    </submittedName>
</protein>
<sequence>MSKYLGYLIGVLVGIIALLSGSLWAFLAPMFQSDEMLAQIRVEDVLQVSGTTCYIVSLEVTPENDESRRDALLQRQRLCGDFLGLGYEFTLPNKTLALMKKPGIMITNLVAFERKNKGMTGNIPAGKYNVEWMQTIREYIGKALTKTSAVRSVTYDIKAVMKKPRPGAIITYKLEPLRQQVVAECVGCDE</sequence>
<keyword evidence="1" id="KW-0472">Membrane</keyword>
<dbReference type="HOGENOM" id="CLU_1445015_0_0_0"/>
<dbReference type="Proteomes" id="UP000030700">
    <property type="component" value="Unassembled WGS sequence"/>
</dbReference>
<proteinExistence type="predicted"/>
<dbReference type="EMBL" id="DF820457">
    <property type="protein sequence ID" value="GAK51281.1"/>
    <property type="molecule type" value="Genomic_DNA"/>
</dbReference>
<accession>A0A081BLL5</accession>
<dbReference type="STRING" id="1499966.U14_02524"/>
<name>A0A081BLL5_9BACT</name>
<reference evidence="2" key="1">
    <citation type="journal article" date="2015" name="PeerJ">
        <title>First genomic representation of candidate bacterial phylum KSB3 points to enhanced environmental sensing as a trigger of wastewater bulking.</title>
        <authorList>
            <person name="Sekiguchi Y."/>
            <person name="Ohashi A."/>
            <person name="Parks D.H."/>
            <person name="Yamauchi T."/>
            <person name="Tyson G.W."/>
            <person name="Hugenholtz P."/>
        </authorList>
    </citation>
    <scope>NUCLEOTIDE SEQUENCE [LARGE SCALE GENOMIC DNA]</scope>
</reference>
<keyword evidence="3" id="KW-1185">Reference proteome</keyword>
<feature type="transmembrane region" description="Helical" evidence="1">
    <location>
        <begin position="6"/>
        <end position="27"/>
    </location>
</feature>